<proteinExistence type="predicted"/>
<dbReference type="EMBL" id="UIDG01000135">
    <property type="protein sequence ID" value="SUS05905.1"/>
    <property type="molecule type" value="Genomic_DNA"/>
</dbReference>
<name>A0A380TDY8_9ZZZZ</name>
<accession>A0A380TDY8</accession>
<protein>
    <submittedName>
        <fullName evidence="1">Uncharacterized protein</fullName>
    </submittedName>
</protein>
<evidence type="ECO:0000313" key="1">
    <source>
        <dbReference type="EMBL" id="SUS05905.1"/>
    </source>
</evidence>
<reference evidence="1" key="1">
    <citation type="submission" date="2018-07" db="EMBL/GenBank/DDBJ databases">
        <authorList>
            <person name="Quirk P.G."/>
            <person name="Krulwich T.A."/>
        </authorList>
    </citation>
    <scope>NUCLEOTIDE SEQUENCE</scope>
</reference>
<dbReference type="AlphaFoldDB" id="A0A380TDY8"/>
<sequence length="94" mass="10522">MDERLLKQSRVAESLLRDAAAELAAPQVLPGFERLICRSEFALALAELATLGDAYPVSAEYWRLLEKTAEVLGLAVERKAFSMRYRAARSLEHT</sequence>
<gene>
    <name evidence="1" type="ORF">DF3PB_220042</name>
</gene>
<organism evidence="1">
    <name type="scientific">metagenome</name>
    <dbReference type="NCBI Taxonomy" id="256318"/>
    <lineage>
        <taxon>unclassified sequences</taxon>
        <taxon>metagenomes</taxon>
    </lineage>
</organism>